<evidence type="ECO:0000256" key="1">
    <source>
        <dbReference type="SAM" id="Coils"/>
    </source>
</evidence>
<evidence type="ECO:0000256" key="2">
    <source>
        <dbReference type="SAM" id="MobiDB-lite"/>
    </source>
</evidence>
<keyword evidence="4" id="KW-1185">Reference proteome</keyword>
<evidence type="ECO:0000313" key="3">
    <source>
        <dbReference type="EMBL" id="CDW88235.1"/>
    </source>
</evidence>
<evidence type="ECO:0000313" key="4">
    <source>
        <dbReference type="Proteomes" id="UP000039865"/>
    </source>
</evidence>
<name>A0A078B0P9_STYLE</name>
<feature type="coiled-coil region" evidence="1">
    <location>
        <begin position="185"/>
        <end position="212"/>
    </location>
</feature>
<sequence>MRPLESFAAPGQSQEIQSMKYQHYEQKRLAKLGMVSKFIQDLYFNYGSQLALTTEERIVKTANSNQKSRERASHVNRVRSGTNGFQNELNMSSSMLLDNLNYSYQVDKTERNKRRWMRIYENKEKLTIDQQLYVKQKIDKQTKLEKMKKKKQDEIKEEFKGLQEFKSNKFSSVLKRRELIDQDLQKKLQQREESLNKKMQVTLENKKKYEQDFLNSKYYGTSNSKFLTSELEMSQGRLPRADRAKSAYDKARKFSNHGSDSLYYEDQEDDQKVQRSLYELEMRIQKAESQKYNQISKNIEKWHSHNEQIVQKQNLKSQMTQQTDYERLKDLIDKNQSFMKKSKKRVEEIRDHRDLKLESIHQKEETKRARLDEIKKQLDSKIQSLESKFKKKDQMAQNIRQAMDEFSHQKRELKSIKKQEQEQNLRKQRRVQSAYKRILIDRLKEKEERAKQLIEKKQKILEYKQKNVINLRNTMFQSISNVQQTHQQQKADEKNNDLDMNEQQNQN</sequence>
<dbReference type="Proteomes" id="UP000039865">
    <property type="component" value="Unassembled WGS sequence"/>
</dbReference>
<dbReference type="EMBL" id="CCKQ01016360">
    <property type="protein sequence ID" value="CDW88235.1"/>
    <property type="molecule type" value="Genomic_DNA"/>
</dbReference>
<protein>
    <submittedName>
        <fullName evidence="3">Uncharacterized protein</fullName>
    </submittedName>
</protein>
<proteinExistence type="predicted"/>
<organism evidence="3 4">
    <name type="scientific">Stylonychia lemnae</name>
    <name type="common">Ciliate</name>
    <dbReference type="NCBI Taxonomy" id="5949"/>
    <lineage>
        <taxon>Eukaryota</taxon>
        <taxon>Sar</taxon>
        <taxon>Alveolata</taxon>
        <taxon>Ciliophora</taxon>
        <taxon>Intramacronucleata</taxon>
        <taxon>Spirotrichea</taxon>
        <taxon>Stichotrichia</taxon>
        <taxon>Sporadotrichida</taxon>
        <taxon>Oxytrichidae</taxon>
        <taxon>Stylonychinae</taxon>
        <taxon>Stylonychia</taxon>
    </lineage>
</organism>
<dbReference type="InParanoid" id="A0A078B0P9"/>
<gene>
    <name evidence="3" type="primary">Contig1355.g1486</name>
    <name evidence="3" type="ORF">STYLEM_17353</name>
</gene>
<feature type="coiled-coil region" evidence="1">
    <location>
        <begin position="368"/>
        <end position="463"/>
    </location>
</feature>
<reference evidence="3 4" key="1">
    <citation type="submission" date="2014-06" db="EMBL/GenBank/DDBJ databases">
        <authorList>
            <person name="Swart Estienne"/>
        </authorList>
    </citation>
    <scope>NUCLEOTIDE SEQUENCE [LARGE SCALE GENOMIC DNA]</scope>
    <source>
        <strain evidence="3 4">130c</strain>
    </source>
</reference>
<accession>A0A078B0P9</accession>
<keyword evidence="1" id="KW-0175">Coiled coil</keyword>
<dbReference type="AlphaFoldDB" id="A0A078B0P9"/>
<feature type="region of interest" description="Disordered" evidence="2">
    <location>
        <begin position="481"/>
        <end position="507"/>
    </location>
</feature>